<name>A0A427XWY4_9TREE</name>
<evidence type="ECO:0000256" key="3">
    <source>
        <dbReference type="ARBA" id="ARBA00022942"/>
    </source>
</evidence>
<dbReference type="PROSITE" id="PS50294">
    <property type="entry name" value="WD_REPEATS_REGION"/>
    <property type="match status" value="2"/>
</dbReference>
<dbReference type="RefSeq" id="XP_028477187.1">
    <property type="nucleotide sequence ID" value="XM_028622295.1"/>
</dbReference>
<accession>A0A427XWY4</accession>
<feature type="repeat" description="WD" evidence="5">
    <location>
        <begin position="191"/>
        <end position="232"/>
    </location>
</feature>
<evidence type="ECO:0000256" key="5">
    <source>
        <dbReference type="PROSITE-ProRule" id="PRU00221"/>
    </source>
</evidence>
<dbReference type="InterPro" id="IPR036322">
    <property type="entry name" value="WD40_repeat_dom_sf"/>
</dbReference>
<dbReference type="Gene3D" id="2.130.10.10">
    <property type="entry name" value="YVTN repeat-like/Quinoprotein amine dehydrogenase"/>
    <property type="match status" value="2"/>
</dbReference>
<dbReference type="PANTHER" id="PTHR19857:SF19">
    <property type="entry name" value="26S PROTEASOME REGULATORY SUBUNIT RPN14"/>
    <property type="match status" value="1"/>
</dbReference>
<dbReference type="EMBL" id="RSCE01000004">
    <property type="protein sequence ID" value="RSH83235.1"/>
    <property type="molecule type" value="Genomic_DNA"/>
</dbReference>
<dbReference type="SUPFAM" id="SSF50978">
    <property type="entry name" value="WD40 repeat-like"/>
    <property type="match status" value="1"/>
</dbReference>
<evidence type="ECO:0000313" key="7">
    <source>
        <dbReference type="Proteomes" id="UP000279236"/>
    </source>
</evidence>
<dbReference type="Proteomes" id="UP000279236">
    <property type="component" value="Unassembled WGS sequence"/>
</dbReference>
<reference evidence="6 7" key="1">
    <citation type="submission" date="2018-11" db="EMBL/GenBank/DDBJ databases">
        <title>Genome sequence of Apiotrichum porosum DSM 27194.</title>
        <authorList>
            <person name="Aliyu H."/>
            <person name="Gorte O."/>
            <person name="Ochsenreither K."/>
        </authorList>
    </citation>
    <scope>NUCLEOTIDE SEQUENCE [LARGE SCALE GENOMIC DNA]</scope>
    <source>
        <strain evidence="6 7">DSM 27194</strain>
    </source>
</reference>
<dbReference type="OrthoDB" id="10257301at2759"/>
<dbReference type="InterPro" id="IPR001680">
    <property type="entry name" value="WD40_rpt"/>
</dbReference>
<proteinExistence type="inferred from homology"/>
<dbReference type="GO" id="GO:0000502">
    <property type="term" value="C:proteasome complex"/>
    <property type="evidence" value="ECO:0007669"/>
    <property type="project" value="UniProtKB-KW"/>
</dbReference>
<organism evidence="6 7">
    <name type="scientific">Apiotrichum porosum</name>
    <dbReference type="NCBI Taxonomy" id="105984"/>
    <lineage>
        <taxon>Eukaryota</taxon>
        <taxon>Fungi</taxon>
        <taxon>Dikarya</taxon>
        <taxon>Basidiomycota</taxon>
        <taxon>Agaricomycotina</taxon>
        <taxon>Tremellomycetes</taxon>
        <taxon>Trichosporonales</taxon>
        <taxon>Trichosporonaceae</taxon>
        <taxon>Apiotrichum</taxon>
    </lineage>
</organism>
<dbReference type="AlphaFoldDB" id="A0A427XWY4"/>
<dbReference type="Pfam" id="PF00400">
    <property type="entry name" value="WD40"/>
    <property type="match status" value="2"/>
</dbReference>
<gene>
    <name evidence="6" type="ORF">EHS24_006902</name>
</gene>
<keyword evidence="1 5" id="KW-0853">WD repeat</keyword>
<comment type="caution">
    <text evidence="6">The sequence shown here is derived from an EMBL/GenBank/DDBJ whole genome shotgun (WGS) entry which is preliminary data.</text>
</comment>
<dbReference type="PROSITE" id="PS50082">
    <property type="entry name" value="WD_REPEATS_2"/>
    <property type="match status" value="2"/>
</dbReference>
<dbReference type="STRING" id="105984.A0A427XWY4"/>
<protein>
    <submittedName>
        <fullName evidence="6">Uncharacterized protein</fullName>
    </submittedName>
</protein>
<dbReference type="InterPro" id="IPR019775">
    <property type="entry name" value="WD40_repeat_CS"/>
</dbReference>
<keyword evidence="3" id="KW-0647">Proteasome</keyword>
<keyword evidence="2" id="KW-0677">Repeat</keyword>
<dbReference type="SMART" id="SM00320">
    <property type="entry name" value="WD40"/>
    <property type="match status" value="4"/>
</dbReference>
<feature type="repeat" description="WD" evidence="5">
    <location>
        <begin position="149"/>
        <end position="190"/>
    </location>
</feature>
<dbReference type="PANTHER" id="PTHR19857">
    <property type="entry name" value="MITOCHONDRIAL DIVISION PROTEIN 1-RELATED"/>
    <property type="match status" value="1"/>
</dbReference>
<sequence length="426" mass="45139">MDQVTILPFVDFQHDALAVFDDVEQGIVLKEDVWVSAYHVGQSLVNGKIGVSVREGGGVDMTSREGVEVERVSKTNFLVTVPSLSISNLPVRFPRQVVNLPYTKATNVSPELHVNSIDYSDKSGQLVVGGTDGYAVVVSPTDPKALVELKGHVGDVLHVEWFPSGEVVLTASSDLSVRIFSSQTGINPRTLRGHTRAITATHIVGVGRQVLSASKDGTVRLWDVGKGEEVKQWNVYPGKFIDAMVVVEDARGLRALGVDSEDEHVILAATPDGTVSAFALSSDSGSPALFTSRALVDSRLECIAYSPATGLIATGHTNGTIVVRNMDTLLAAPGAIEDVPPLIVRRNVGPVFSLVFVDHASGDDTDLLVGTSAGLPCRLGLAVDGATITPTVKEEYAGWEAVSVETWAVASDGVWCAGGEGGVRRY</sequence>
<dbReference type="InterPro" id="IPR015943">
    <property type="entry name" value="WD40/YVTN_repeat-like_dom_sf"/>
</dbReference>
<evidence type="ECO:0000256" key="4">
    <source>
        <dbReference type="ARBA" id="ARBA00038321"/>
    </source>
</evidence>
<dbReference type="PROSITE" id="PS00678">
    <property type="entry name" value="WD_REPEATS_1"/>
    <property type="match status" value="1"/>
</dbReference>
<evidence type="ECO:0000256" key="2">
    <source>
        <dbReference type="ARBA" id="ARBA00022737"/>
    </source>
</evidence>
<evidence type="ECO:0000313" key="6">
    <source>
        <dbReference type="EMBL" id="RSH83235.1"/>
    </source>
</evidence>
<comment type="similarity">
    <text evidence="4">Belongs to the WD repeat PAAF1/RPN14 family.</text>
</comment>
<keyword evidence="7" id="KW-1185">Reference proteome</keyword>
<dbReference type="GeneID" id="39591445"/>
<dbReference type="InterPro" id="IPR051179">
    <property type="entry name" value="WD_repeat_multifunction"/>
</dbReference>
<evidence type="ECO:0000256" key="1">
    <source>
        <dbReference type="ARBA" id="ARBA00022574"/>
    </source>
</evidence>